<name>A0ABS6J9H1_9BACI</name>
<evidence type="ECO:0000259" key="5">
    <source>
        <dbReference type="SMART" id="SM00363"/>
    </source>
</evidence>
<keyword evidence="1 4" id="KW-0699">rRNA-binding</keyword>
<dbReference type="PROSITE" id="PS50889">
    <property type="entry name" value="S4"/>
    <property type="match status" value="1"/>
</dbReference>
<keyword evidence="3 4" id="KW-0648">Protein biosynthesis</keyword>
<evidence type="ECO:0000256" key="3">
    <source>
        <dbReference type="ARBA" id="ARBA00022917"/>
    </source>
</evidence>
<dbReference type="Pfam" id="PF01479">
    <property type="entry name" value="S4"/>
    <property type="match status" value="1"/>
</dbReference>
<dbReference type="InterPro" id="IPR002942">
    <property type="entry name" value="S4_RNA-bd"/>
</dbReference>
<dbReference type="HAMAP" id="MF_00871">
    <property type="entry name" value="RqcP"/>
    <property type="match status" value="1"/>
</dbReference>
<comment type="subunit">
    <text evidence="4">Associates with stalled 50S ribosomal subunits. Binds to RqcH, 23S rRNA and the P-site tRNA. Does not require RqcH for association with 50S subunits.</text>
</comment>
<comment type="similarity">
    <text evidence="4">Belongs to the RqcP family.</text>
</comment>
<evidence type="ECO:0000256" key="1">
    <source>
        <dbReference type="ARBA" id="ARBA00022730"/>
    </source>
</evidence>
<dbReference type="EMBL" id="JAHQCS010000003">
    <property type="protein sequence ID" value="MBU9710171.1"/>
    <property type="molecule type" value="Genomic_DNA"/>
</dbReference>
<evidence type="ECO:0000313" key="7">
    <source>
        <dbReference type="Proteomes" id="UP000784880"/>
    </source>
</evidence>
<gene>
    <name evidence="4" type="primary">rqcP</name>
    <name evidence="6" type="ORF">KS419_00130</name>
</gene>
<feature type="domain" description="RNA-binding S4" evidence="5">
    <location>
        <begin position="1"/>
        <end position="63"/>
    </location>
</feature>
<reference evidence="6 7" key="1">
    <citation type="submission" date="2021-06" db="EMBL/GenBank/DDBJ databases">
        <title>Bacillus sp. RD4P76, an endophyte from a halophyte.</title>
        <authorList>
            <person name="Sun J.-Q."/>
        </authorList>
    </citation>
    <scope>NUCLEOTIDE SEQUENCE [LARGE SCALE GENOMIC DNA]</scope>
    <source>
        <strain evidence="6 7">CGMCC 1.15917</strain>
    </source>
</reference>
<dbReference type="RefSeq" id="WP_217064067.1">
    <property type="nucleotide sequence ID" value="NZ_JAHQCS010000003.1"/>
</dbReference>
<keyword evidence="7" id="KW-1185">Reference proteome</keyword>
<dbReference type="InterPro" id="IPR025490">
    <property type="entry name" value="RqcP"/>
</dbReference>
<evidence type="ECO:0000256" key="4">
    <source>
        <dbReference type="HAMAP-Rule" id="MF_00871"/>
    </source>
</evidence>
<keyword evidence="2 4" id="KW-0694">RNA-binding</keyword>
<sequence>MRIDKFLKVSRIIKRRTIAKEVAEQGRIQINGQTAKAGANVKIGDEVAIRLGQKHLVVRVDRLEETARKEDAATFYSIVKEERITDNI</sequence>
<proteinExistence type="inferred from homology"/>
<comment type="caution">
    <text evidence="6">The sequence shown here is derived from an EMBL/GenBank/DDBJ whole genome shotgun (WGS) entry which is preliminary data.</text>
</comment>
<protein>
    <recommendedName>
        <fullName evidence="4">RQC P-site tRNA stabilizing factor</fullName>
        <shortName evidence="4">RqcP</shortName>
    </recommendedName>
    <alternativeName>
        <fullName evidence="4">Ribosome-associated protein quality control protein P</fullName>
    </alternativeName>
</protein>
<dbReference type="SMART" id="SM00363">
    <property type="entry name" value="S4"/>
    <property type="match status" value="1"/>
</dbReference>
<accession>A0ABS6J9H1</accession>
<dbReference type="CDD" id="cd00165">
    <property type="entry name" value="S4"/>
    <property type="match status" value="1"/>
</dbReference>
<organism evidence="6 7">
    <name type="scientific">Evansella tamaricis</name>
    <dbReference type="NCBI Taxonomy" id="2069301"/>
    <lineage>
        <taxon>Bacteria</taxon>
        <taxon>Bacillati</taxon>
        <taxon>Bacillota</taxon>
        <taxon>Bacilli</taxon>
        <taxon>Bacillales</taxon>
        <taxon>Bacillaceae</taxon>
        <taxon>Evansella</taxon>
    </lineage>
</organism>
<comment type="function">
    <text evidence="4">Key component of the ribosome quality control system (RQC), a ribosome-associated complex that mediates the extraction of incompletely synthesized nascent chains from stalled ribosomes and their subsequent degradation. RqcH recruits Ala-charged tRNA, and with RqcP directs the elongation of stalled nascent chains on 50S ribosomal subunits, leading to non-templated C-terminal alanine extensions (Ala tail). The Ala tail promotes nascent chain degradation. RqcP is associated with the translocation-like movement of the peptidyl-tRNA from the A-site into the P-site.</text>
</comment>
<evidence type="ECO:0000313" key="6">
    <source>
        <dbReference type="EMBL" id="MBU9710171.1"/>
    </source>
</evidence>
<dbReference type="Proteomes" id="UP000784880">
    <property type="component" value="Unassembled WGS sequence"/>
</dbReference>
<keyword evidence="4" id="KW-0820">tRNA-binding</keyword>
<dbReference type="PIRSF" id="PIRSF038881">
    <property type="entry name" value="RNAbp_HP1423"/>
    <property type="match status" value="1"/>
</dbReference>
<evidence type="ECO:0000256" key="2">
    <source>
        <dbReference type="ARBA" id="ARBA00022884"/>
    </source>
</evidence>